<proteinExistence type="predicted"/>
<evidence type="ECO:0000313" key="1">
    <source>
        <dbReference type="EMBL" id="ESV63205.1"/>
    </source>
</evidence>
<dbReference type="Proteomes" id="UP000018502">
    <property type="component" value="Unassembled WGS sequence"/>
</dbReference>
<sequence length="70" mass="6815">MLAAVGAAGAVMIAAHPVPLVARTFGGVNRSIAGGRKGEEHLRTIGHCCGDSVMAANGAGVHELPGVAGV</sequence>
<organism evidence="1 2">
    <name type="scientific">Mycobacteroides abscessus MAB_091912_2446</name>
    <dbReference type="NCBI Taxonomy" id="1335414"/>
    <lineage>
        <taxon>Bacteria</taxon>
        <taxon>Bacillati</taxon>
        <taxon>Actinomycetota</taxon>
        <taxon>Actinomycetes</taxon>
        <taxon>Mycobacteriales</taxon>
        <taxon>Mycobacteriaceae</taxon>
        <taxon>Mycobacteroides</taxon>
        <taxon>Mycobacteroides abscessus</taxon>
    </lineage>
</organism>
<name>A0A829MB44_9MYCO</name>
<reference evidence="1 2" key="1">
    <citation type="journal article" date="2014" name="Emerg. Infect. Dis.">
        <title>High-level Relatedness among Mycobacterium abscessus subsp. massiliense Strains from Widely Separated Outbreaks.</title>
        <authorList>
            <person name="Tettelin H."/>
            <person name="Davidson R.M."/>
            <person name="Agrawal S."/>
            <person name="Aitken M.L."/>
            <person name="Shallom S."/>
            <person name="Hasan N.A."/>
            <person name="Strong M."/>
            <person name="Nogueira de Moura V.C."/>
            <person name="De Groote M.A."/>
            <person name="Duarte R.S."/>
            <person name="Hine E."/>
            <person name="Parankush S."/>
            <person name="Su Q."/>
            <person name="Daugherty S.C."/>
            <person name="Fraser C.M."/>
            <person name="Brown-Elliott B.A."/>
            <person name="Wallace R.J.Jr."/>
            <person name="Holland S.M."/>
            <person name="Sampaio E.P."/>
            <person name="Olivier K.N."/>
            <person name="Jackson M."/>
            <person name="Zelazny A.M."/>
        </authorList>
    </citation>
    <scope>NUCLEOTIDE SEQUENCE [LARGE SCALE GENOMIC DNA]</scope>
    <source>
        <strain evidence="1 2">MAB_091912_2446</strain>
    </source>
</reference>
<gene>
    <name evidence="1" type="ORF">L833_0579</name>
</gene>
<protein>
    <submittedName>
        <fullName evidence="1">Uncharacterized protein</fullName>
    </submittedName>
</protein>
<dbReference type="AlphaFoldDB" id="A0A829MB44"/>
<evidence type="ECO:0000313" key="2">
    <source>
        <dbReference type="Proteomes" id="UP000018502"/>
    </source>
</evidence>
<comment type="caution">
    <text evidence="1">The sequence shown here is derived from an EMBL/GenBank/DDBJ whole genome shotgun (WGS) entry which is preliminary data.</text>
</comment>
<accession>A0A829MB44</accession>
<dbReference type="EMBL" id="AYTF01000001">
    <property type="protein sequence ID" value="ESV63205.1"/>
    <property type="molecule type" value="Genomic_DNA"/>
</dbReference>